<proteinExistence type="predicted"/>
<feature type="chain" id="PRO_5046785072" description="Lipoprotein" evidence="1">
    <location>
        <begin position="19"/>
        <end position="71"/>
    </location>
</feature>
<evidence type="ECO:0008006" key="4">
    <source>
        <dbReference type="Google" id="ProtNLM"/>
    </source>
</evidence>
<evidence type="ECO:0000313" key="2">
    <source>
        <dbReference type="EMBL" id="MDQ9169676.1"/>
    </source>
</evidence>
<dbReference type="EMBL" id="JAUYVH010000002">
    <property type="protein sequence ID" value="MDQ9169676.1"/>
    <property type="molecule type" value="Genomic_DNA"/>
</dbReference>
<dbReference type="Proteomes" id="UP001225596">
    <property type="component" value="Unassembled WGS sequence"/>
</dbReference>
<keyword evidence="1" id="KW-0732">Signal</keyword>
<name>A0ABU1BL17_9BURK</name>
<dbReference type="RefSeq" id="WP_338435611.1">
    <property type="nucleotide sequence ID" value="NZ_JAUYVH010000002.1"/>
</dbReference>
<keyword evidence="3" id="KW-1185">Reference proteome</keyword>
<gene>
    <name evidence="2" type="ORF">Q8A64_04545</name>
</gene>
<reference evidence="2 3" key="1">
    <citation type="submission" date="2023-08" db="EMBL/GenBank/DDBJ databases">
        <title>Oxalobacteraceae gen .nov., isolated from river sludge outside the plant.</title>
        <authorList>
            <person name="Zhao S.Y."/>
        </authorList>
    </citation>
    <scope>NUCLEOTIDE SEQUENCE [LARGE SCALE GENOMIC DNA]</scope>
    <source>
        <strain evidence="2 3">R-40</strain>
    </source>
</reference>
<sequence>MKRISIIAFALLSLTACSLEVEQHPAWIDGEYNNKKDDLPQRAYFHNDRLAWNAAINNRNHLQNEYLRTKD</sequence>
<dbReference type="PROSITE" id="PS51257">
    <property type="entry name" value="PROKAR_LIPOPROTEIN"/>
    <property type="match status" value="1"/>
</dbReference>
<protein>
    <recommendedName>
        <fullName evidence="4">Lipoprotein</fullName>
    </recommendedName>
</protein>
<evidence type="ECO:0000313" key="3">
    <source>
        <dbReference type="Proteomes" id="UP001225596"/>
    </source>
</evidence>
<accession>A0ABU1BL17</accession>
<comment type="caution">
    <text evidence="2">The sequence shown here is derived from an EMBL/GenBank/DDBJ whole genome shotgun (WGS) entry which is preliminary data.</text>
</comment>
<organism evidence="2 3">
    <name type="scientific">Keguizhuia sedimenti</name>
    <dbReference type="NCBI Taxonomy" id="3064264"/>
    <lineage>
        <taxon>Bacteria</taxon>
        <taxon>Pseudomonadati</taxon>
        <taxon>Pseudomonadota</taxon>
        <taxon>Betaproteobacteria</taxon>
        <taxon>Burkholderiales</taxon>
        <taxon>Oxalobacteraceae</taxon>
        <taxon>Keguizhuia</taxon>
    </lineage>
</organism>
<evidence type="ECO:0000256" key="1">
    <source>
        <dbReference type="SAM" id="SignalP"/>
    </source>
</evidence>
<feature type="signal peptide" evidence="1">
    <location>
        <begin position="1"/>
        <end position="18"/>
    </location>
</feature>